<keyword evidence="8" id="KW-1185">Reference proteome</keyword>
<dbReference type="PIRSF" id="PIRSF035875">
    <property type="entry name" value="RNase_BN"/>
    <property type="match status" value="1"/>
</dbReference>
<dbReference type="GO" id="GO:0005886">
    <property type="term" value="C:plasma membrane"/>
    <property type="evidence" value="ECO:0007669"/>
    <property type="project" value="UniProtKB-SubCell"/>
</dbReference>
<feature type="transmembrane region" description="Helical" evidence="6">
    <location>
        <begin position="259"/>
        <end position="287"/>
    </location>
</feature>
<protein>
    <submittedName>
        <fullName evidence="7">Ribonuclease</fullName>
    </submittedName>
</protein>
<dbReference type="AlphaFoldDB" id="A0A1C7EJ23"/>
<evidence type="ECO:0000256" key="2">
    <source>
        <dbReference type="ARBA" id="ARBA00022475"/>
    </source>
</evidence>
<keyword evidence="5 6" id="KW-0472">Membrane</keyword>
<dbReference type="STRING" id="414778.BCM40_11705"/>
<organism evidence="7 8">
    <name type="scientific">Planococcus donghaensis</name>
    <dbReference type="NCBI Taxonomy" id="414778"/>
    <lineage>
        <taxon>Bacteria</taxon>
        <taxon>Bacillati</taxon>
        <taxon>Bacillota</taxon>
        <taxon>Bacilli</taxon>
        <taxon>Bacillales</taxon>
        <taxon>Caryophanaceae</taxon>
        <taxon>Planococcus</taxon>
    </lineage>
</organism>
<evidence type="ECO:0000313" key="8">
    <source>
        <dbReference type="Proteomes" id="UP000092495"/>
    </source>
</evidence>
<feature type="transmembrane region" description="Helical" evidence="6">
    <location>
        <begin position="108"/>
        <end position="128"/>
    </location>
</feature>
<keyword evidence="3 6" id="KW-0812">Transmembrane</keyword>
<evidence type="ECO:0000256" key="3">
    <source>
        <dbReference type="ARBA" id="ARBA00022692"/>
    </source>
</evidence>
<keyword evidence="4 6" id="KW-1133">Transmembrane helix</keyword>
<name>A0A1C7EJ23_9BACL</name>
<dbReference type="Proteomes" id="UP000092495">
    <property type="component" value="Chromosome"/>
</dbReference>
<proteinExistence type="predicted"/>
<dbReference type="KEGG" id="pdg:BCM40_11705"/>
<feature type="transmembrane region" description="Helical" evidence="6">
    <location>
        <begin position="148"/>
        <end position="170"/>
    </location>
</feature>
<dbReference type="PANTHER" id="PTHR30213">
    <property type="entry name" value="INNER MEMBRANE PROTEIN YHJD"/>
    <property type="match status" value="1"/>
</dbReference>
<feature type="transmembrane region" description="Helical" evidence="6">
    <location>
        <begin position="48"/>
        <end position="72"/>
    </location>
</feature>
<evidence type="ECO:0000256" key="4">
    <source>
        <dbReference type="ARBA" id="ARBA00022989"/>
    </source>
</evidence>
<reference evidence="7" key="1">
    <citation type="submission" date="2016-10" db="EMBL/GenBank/DDBJ databases">
        <authorList>
            <person name="See-Too W.S."/>
        </authorList>
    </citation>
    <scope>NUCLEOTIDE SEQUENCE</scope>
    <source>
        <strain evidence="7">DSM 22276</strain>
    </source>
</reference>
<dbReference type="Pfam" id="PF03631">
    <property type="entry name" value="Virul_fac_BrkB"/>
    <property type="match status" value="1"/>
</dbReference>
<feature type="transmembrane region" description="Helical" evidence="6">
    <location>
        <begin position="190"/>
        <end position="215"/>
    </location>
</feature>
<dbReference type="NCBIfam" id="TIGR00765">
    <property type="entry name" value="yihY_not_rbn"/>
    <property type="match status" value="1"/>
</dbReference>
<accession>A0A1C7EJ23</accession>
<dbReference type="InterPro" id="IPR017039">
    <property type="entry name" value="Virul_fac_BrkB"/>
</dbReference>
<keyword evidence="2" id="KW-1003">Cell membrane</keyword>
<sequence length="299" mass="33001">MKPADQQPTDSEKRAFSNTYDVTKGSGFLKELFQRIKDVDVPGLGAQLAFFFLLSIFPLLIFLVTLLPYLALSRGEIFNFLEEVVPGTVYVLIESTVVEVLTTQNTGLLSFGILATIWSASLGMNALIKSLNLSYKVAENRPILLARAMSIILTVLLIFILIVALALPIFGEQLGRLIFSFLGLEESFLVVWNSVRFTIPAIVIFVACAIIYWLAPNVRLNILSVLAGAAFAATGWLLTSYLFSIYVKNFGSFSATYGSIGAIIVLMLWLYVSAMILVIGGQINAVMKERRHLLKKKTT</sequence>
<evidence type="ECO:0000256" key="5">
    <source>
        <dbReference type="ARBA" id="ARBA00023136"/>
    </source>
</evidence>
<dbReference type="PANTHER" id="PTHR30213:SF0">
    <property type="entry name" value="UPF0761 MEMBRANE PROTEIN YIHY"/>
    <property type="match status" value="1"/>
</dbReference>
<evidence type="ECO:0000256" key="6">
    <source>
        <dbReference type="SAM" id="Phobius"/>
    </source>
</evidence>
<comment type="subcellular location">
    <subcellularLocation>
        <location evidence="1">Cell membrane</location>
        <topology evidence="1">Multi-pass membrane protein</topology>
    </subcellularLocation>
</comment>
<dbReference type="OrthoDB" id="9775903at2"/>
<gene>
    <name evidence="7" type="ORF">BCM40_11705</name>
</gene>
<feature type="transmembrane region" description="Helical" evidence="6">
    <location>
        <begin position="222"/>
        <end position="247"/>
    </location>
</feature>
<dbReference type="RefSeq" id="WP_065526949.1">
    <property type="nucleotide sequence ID" value="NZ_CP016543.2"/>
</dbReference>
<evidence type="ECO:0000313" key="7">
    <source>
        <dbReference type="EMBL" id="ANU23974.1"/>
    </source>
</evidence>
<evidence type="ECO:0000256" key="1">
    <source>
        <dbReference type="ARBA" id="ARBA00004651"/>
    </source>
</evidence>
<dbReference type="EMBL" id="CP016543">
    <property type="protein sequence ID" value="ANU23974.1"/>
    <property type="molecule type" value="Genomic_DNA"/>
</dbReference>